<evidence type="ECO:0000313" key="2">
    <source>
        <dbReference type="EMBL" id="KAK4136339.1"/>
    </source>
</evidence>
<organism evidence="2 3">
    <name type="scientific">Trichocladium antarcticum</name>
    <dbReference type="NCBI Taxonomy" id="1450529"/>
    <lineage>
        <taxon>Eukaryota</taxon>
        <taxon>Fungi</taxon>
        <taxon>Dikarya</taxon>
        <taxon>Ascomycota</taxon>
        <taxon>Pezizomycotina</taxon>
        <taxon>Sordariomycetes</taxon>
        <taxon>Sordariomycetidae</taxon>
        <taxon>Sordariales</taxon>
        <taxon>Chaetomiaceae</taxon>
        <taxon>Trichocladium</taxon>
    </lineage>
</organism>
<protein>
    <submittedName>
        <fullName evidence="2">Uncharacterized protein</fullName>
    </submittedName>
</protein>
<dbReference type="Proteomes" id="UP001304895">
    <property type="component" value="Unassembled WGS sequence"/>
</dbReference>
<evidence type="ECO:0000256" key="1">
    <source>
        <dbReference type="SAM" id="MobiDB-lite"/>
    </source>
</evidence>
<comment type="caution">
    <text evidence="2">The sequence shown here is derived from an EMBL/GenBank/DDBJ whole genome shotgun (WGS) entry which is preliminary data.</text>
</comment>
<dbReference type="AlphaFoldDB" id="A0AAN6UP32"/>
<evidence type="ECO:0000313" key="3">
    <source>
        <dbReference type="Proteomes" id="UP001304895"/>
    </source>
</evidence>
<proteinExistence type="predicted"/>
<feature type="compositionally biased region" description="Polar residues" evidence="1">
    <location>
        <begin position="115"/>
        <end position="127"/>
    </location>
</feature>
<name>A0AAN6UP32_9PEZI</name>
<reference evidence="2" key="2">
    <citation type="submission" date="2023-05" db="EMBL/GenBank/DDBJ databases">
        <authorList>
            <consortium name="Lawrence Berkeley National Laboratory"/>
            <person name="Steindorff A."/>
            <person name="Hensen N."/>
            <person name="Bonometti L."/>
            <person name="Westerberg I."/>
            <person name="Brannstrom I.O."/>
            <person name="Guillou S."/>
            <person name="Cros-Aarteil S."/>
            <person name="Calhoun S."/>
            <person name="Haridas S."/>
            <person name="Kuo A."/>
            <person name="Mondo S."/>
            <person name="Pangilinan J."/>
            <person name="Riley R."/>
            <person name="Labutti K."/>
            <person name="Andreopoulos B."/>
            <person name="Lipzen A."/>
            <person name="Chen C."/>
            <person name="Yanf M."/>
            <person name="Daum C."/>
            <person name="Ng V."/>
            <person name="Clum A."/>
            <person name="Ohm R."/>
            <person name="Martin F."/>
            <person name="Silar P."/>
            <person name="Natvig D."/>
            <person name="Lalanne C."/>
            <person name="Gautier V."/>
            <person name="Ament-Velasquez S.L."/>
            <person name="Kruys A."/>
            <person name="Hutchinson M.I."/>
            <person name="Powell A.J."/>
            <person name="Barry K."/>
            <person name="Miller A.N."/>
            <person name="Grigoriev I.V."/>
            <person name="Debuchy R."/>
            <person name="Gladieux P."/>
            <person name="Thoren M.H."/>
            <person name="Johannesson H."/>
        </authorList>
    </citation>
    <scope>NUCLEOTIDE SEQUENCE</scope>
    <source>
        <strain evidence="2">CBS 123565</strain>
    </source>
</reference>
<keyword evidence="3" id="KW-1185">Reference proteome</keyword>
<sequence>MPCLCLPRKVLHSPAAADQPIQGSCQTRRVRQLKAKSIEKSRIFLPPTQPLHNTSTPPPPPSPPPSPPPCFAPPSTRLRARRSATAPPSPRRRAPWGPVIPVLRPRPAAWGAFLSLNNQDPPRSSLYTHGRVLGAGDWEQP</sequence>
<gene>
    <name evidence="2" type="ORF">BT67DRAFT_174741</name>
</gene>
<accession>A0AAN6UP32</accession>
<dbReference type="EMBL" id="MU853403">
    <property type="protein sequence ID" value="KAK4136339.1"/>
    <property type="molecule type" value="Genomic_DNA"/>
</dbReference>
<feature type="region of interest" description="Disordered" evidence="1">
    <location>
        <begin position="113"/>
        <end position="141"/>
    </location>
</feature>
<reference evidence="2" key="1">
    <citation type="journal article" date="2023" name="Mol. Phylogenet. Evol.">
        <title>Genome-scale phylogeny and comparative genomics of the fungal order Sordariales.</title>
        <authorList>
            <person name="Hensen N."/>
            <person name="Bonometti L."/>
            <person name="Westerberg I."/>
            <person name="Brannstrom I.O."/>
            <person name="Guillou S."/>
            <person name="Cros-Aarteil S."/>
            <person name="Calhoun S."/>
            <person name="Haridas S."/>
            <person name="Kuo A."/>
            <person name="Mondo S."/>
            <person name="Pangilinan J."/>
            <person name="Riley R."/>
            <person name="LaButti K."/>
            <person name="Andreopoulos B."/>
            <person name="Lipzen A."/>
            <person name="Chen C."/>
            <person name="Yan M."/>
            <person name="Daum C."/>
            <person name="Ng V."/>
            <person name="Clum A."/>
            <person name="Steindorff A."/>
            <person name="Ohm R.A."/>
            <person name="Martin F."/>
            <person name="Silar P."/>
            <person name="Natvig D.O."/>
            <person name="Lalanne C."/>
            <person name="Gautier V."/>
            <person name="Ament-Velasquez S.L."/>
            <person name="Kruys A."/>
            <person name="Hutchinson M.I."/>
            <person name="Powell A.J."/>
            <person name="Barry K."/>
            <person name="Miller A.N."/>
            <person name="Grigoriev I.V."/>
            <person name="Debuchy R."/>
            <person name="Gladieux P."/>
            <person name="Hiltunen Thoren M."/>
            <person name="Johannesson H."/>
        </authorList>
    </citation>
    <scope>NUCLEOTIDE SEQUENCE</scope>
    <source>
        <strain evidence="2">CBS 123565</strain>
    </source>
</reference>
<feature type="compositionally biased region" description="Pro residues" evidence="1">
    <location>
        <begin position="56"/>
        <end position="72"/>
    </location>
</feature>
<feature type="region of interest" description="Disordered" evidence="1">
    <location>
        <begin position="38"/>
        <end position="100"/>
    </location>
</feature>